<sequence length="60" mass="6893">MNEKLKNKTVGSCLDIDCWLTANHQILTTSNSQKLIKNNFQRPTISNGRKTITKTKQQIF</sequence>
<organism evidence="1 2">
    <name type="scientific">Brachionus plicatilis</name>
    <name type="common">Marine rotifer</name>
    <name type="synonym">Brachionus muelleri</name>
    <dbReference type="NCBI Taxonomy" id="10195"/>
    <lineage>
        <taxon>Eukaryota</taxon>
        <taxon>Metazoa</taxon>
        <taxon>Spiralia</taxon>
        <taxon>Gnathifera</taxon>
        <taxon>Rotifera</taxon>
        <taxon>Eurotatoria</taxon>
        <taxon>Monogononta</taxon>
        <taxon>Pseudotrocha</taxon>
        <taxon>Ploima</taxon>
        <taxon>Brachionidae</taxon>
        <taxon>Brachionus</taxon>
    </lineage>
</organism>
<evidence type="ECO:0000313" key="1">
    <source>
        <dbReference type="EMBL" id="RNA34914.1"/>
    </source>
</evidence>
<dbReference type="Proteomes" id="UP000276133">
    <property type="component" value="Unassembled WGS sequence"/>
</dbReference>
<dbReference type="AlphaFoldDB" id="A0A3M7SGB4"/>
<reference evidence="1 2" key="1">
    <citation type="journal article" date="2018" name="Sci. Rep.">
        <title>Genomic signatures of local adaptation to the degree of environmental predictability in rotifers.</title>
        <authorList>
            <person name="Franch-Gras L."/>
            <person name="Hahn C."/>
            <person name="Garcia-Roger E.M."/>
            <person name="Carmona M.J."/>
            <person name="Serra M."/>
            <person name="Gomez A."/>
        </authorList>
    </citation>
    <scope>NUCLEOTIDE SEQUENCE [LARGE SCALE GENOMIC DNA]</scope>
    <source>
        <strain evidence="1">HYR1</strain>
    </source>
</reference>
<protein>
    <submittedName>
        <fullName evidence="1">Uncharacterized protein</fullName>
    </submittedName>
</protein>
<keyword evidence="2" id="KW-1185">Reference proteome</keyword>
<accession>A0A3M7SGB4</accession>
<comment type="caution">
    <text evidence="1">The sequence shown here is derived from an EMBL/GenBank/DDBJ whole genome shotgun (WGS) entry which is preliminary data.</text>
</comment>
<gene>
    <name evidence="1" type="ORF">BpHYR1_042207</name>
</gene>
<proteinExistence type="predicted"/>
<name>A0A3M7SGB4_BRAPC</name>
<dbReference type="EMBL" id="REGN01001400">
    <property type="protein sequence ID" value="RNA34914.1"/>
    <property type="molecule type" value="Genomic_DNA"/>
</dbReference>
<evidence type="ECO:0000313" key="2">
    <source>
        <dbReference type="Proteomes" id="UP000276133"/>
    </source>
</evidence>